<evidence type="ECO:0000313" key="4">
    <source>
        <dbReference type="Proteomes" id="UP000071561"/>
    </source>
</evidence>
<dbReference type="KEGG" id="pcm:AY601_0681"/>
<feature type="coiled-coil region" evidence="2">
    <location>
        <begin position="325"/>
        <end position="363"/>
    </location>
</feature>
<reference evidence="3 4" key="1">
    <citation type="submission" date="2016-03" db="EMBL/GenBank/DDBJ databases">
        <title>Complete genome sequence of Pedobacter cryoconitis PAMC 27485.</title>
        <authorList>
            <person name="Lee J."/>
            <person name="Kim O.-S."/>
        </authorList>
    </citation>
    <scope>NUCLEOTIDE SEQUENCE [LARGE SCALE GENOMIC DNA]</scope>
    <source>
        <strain evidence="3 4">PAMC 27485</strain>
    </source>
</reference>
<dbReference type="RefSeq" id="WP_084359055.1">
    <property type="nucleotide sequence ID" value="NZ_CP014504.1"/>
</dbReference>
<proteinExistence type="inferred from homology"/>
<comment type="similarity">
    <text evidence="1">Belongs to the outer membrane factor (OMF) (TC 1.B.17) family.</text>
</comment>
<dbReference type="SUPFAM" id="SSF56954">
    <property type="entry name" value="Outer membrane efflux proteins (OEP)"/>
    <property type="match status" value="1"/>
</dbReference>
<dbReference type="GO" id="GO:0015562">
    <property type="term" value="F:efflux transmembrane transporter activity"/>
    <property type="evidence" value="ECO:0007669"/>
    <property type="project" value="InterPro"/>
</dbReference>
<evidence type="ECO:0000256" key="1">
    <source>
        <dbReference type="ARBA" id="ARBA00007613"/>
    </source>
</evidence>
<evidence type="ECO:0000256" key="2">
    <source>
        <dbReference type="SAM" id="Coils"/>
    </source>
</evidence>
<dbReference type="PANTHER" id="PTHR30203">
    <property type="entry name" value="OUTER MEMBRANE CATION EFFLUX PROTEIN"/>
    <property type="match status" value="1"/>
</dbReference>
<dbReference type="OrthoDB" id="9791261at2"/>
<dbReference type="PATRIC" id="fig|188932.3.peg.698"/>
<gene>
    <name evidence="3" type="ORF">AY601_0681</name>
</gene>
<dbReference type="Gene3D" id="1.20.1600.10">
    <property type="entry name" value="Outer membrane efflux proteins (OEP)"/>
    <property type="match status" value="1"/>
</dbReference>
<dbReference type="InterPro" id="IPR010131">
    <property type="entry name" value="MdtP/NodT-like"/>
</dbReference>
<accession>A0A127V8S9</accession>
<name>A0A127V8S9_9SPHI</name>
<keyword evidence="2" id="KW-0175">Coiled coil</keyword>
<dbReference type="InterPro" id="IPR003423">
    <property type="entry name" value="OMP_efflux"/>
</dbReference>
<dbReference type="EMBL" id="CP014504">
    <property type="protein sequence ID" value="AMP97629.1"/>
    <property type="molecule type" value="Genomic_DNA"/>
</dbReference>
<dbReference type="PANTHER" id="PTHR30203:SF23">
    <property type="entry name" value="OUTER MEMBRANE EFFLUX PROTEIN"/>
    <property type="match status" value="1"/>
</dbReference>
<dbReference type="AlphaFoldDB" id="A0A127V8S9"/>
<keyword evidence="4" id="KW-1185">Reference proteome</keyword>
<sequence>MQLKFVLPVLLLNLCGFTGIDSVIARDDGRNDTRDSLNITIKQAEDLFLKNNLNLIAGQYNIDDARAQVITARLFDNPEVSYENILYNSANKRILDVSKQTGQRAASISQLFQTAGKRNKNIRLAKMGVQQAEFQLFDLLRTLKYTLRTDFYKIYYQEQSAKVYAREISSLSKTLVGFKQQYAKENIALKEVLRIQSQLYTLQSELNELKDDIDDVQSEFKLLTRTNANLQIVPQLEFKLDGKDVLQQVTYKKLLDSAYTNRYDLKLSHAVIESSNLNLRLQKSMAIPDVTMSITYDRFAGYTPNYTGLGISIPLPLFNRNQGNIRQAKVAIDVSKNALAQQEDQLQSDLDNSYQAADRLERLYNSFDPKFKADFTHLIEEVYKSYEKHNISLLEFLDFYDSYKTNAIQLNNLQLNRISSLEQLNFVTGTPFFNQQ</sequence>
<feature type="coiled-coil region" evidence="2">
    <location>
        <begin position="192"/>
        <end position="226"/>
    </location>
</feature>
<organism evidence="3 4">
    <name type="scientific">Pedobacter cryoconitis</name>
    <dbReference type="NCBI Taxonomy" id="188932"/>
    <lineage>
        <taxon>Bacteria</taxon>
        <taxon>Pseudomonadati</taxon>
        <taxon>Bacteroidota</taxon>
        <taxon>Sphingobacteriia</taxon>
        <taxon>Sphingobacteriales</taxon>
        <taxon>Sphingobacteriaceae</taxon>
        <taxon>Pedobacter</taxon>
    </lineage>
</organism>
<dbReference type="Proteomes" id="UP000071561">
    <property type="component" value="Chromosome"/>
</dbReference>
<evidence type="ECO:0000313" key="3">
    <source>
        <dbReference type="EMBL" id="AMP97629.1"/>
    </source>
</evidence>
<protein>
    <submittedName>
        <fullName evidence="3">Outer membrane efflux protein</fullName>
    </submittedName>
</protein>
<dbReference type="Pfam" id="PF02321">
    <property type="entry name" value="OEP"/>
    <property type="match status" value="1"/>
</dbReference>